<dbReference type="CDD" id="cd00136">
    <property type="entry name" value="PDZ_canonical"/>
    <property type="match status" value="1"/>
</dbReference>
<feature type="domain" description="PDZ" evidence="3">
    <location>
        <begin position="119"/>
        <end position="197"/>
    </location>
</feature>
<feature type="region of interest" description="Disordered" evidence="2">
    <location>
        <begin position="711"/>
        <end position="740"/>
    </location>
</feature>
<keyword evidence="1" id="KW-0175">Coiled coil</keyword>
<feature type="coiled-coil region" evidence="1">
    <location>
        <begin position="1782"/>
        <end position="1925"/>
    </location>
</feature>
<reference evidence="4" key="1">
    <citation type="submission" date="2020-06" db="EMBL/GenBank/DDBJ databases">
        <authorList>
            <consortium name="Plant Systems Biology data submission"/>
        </authorList>
    </citation>
    <scope>NUCLEOTIDE SEQUENCE</scope>
    <source>
        <strain evidence="4">D6</strain>
    </source>
</reference>
<dbReference type="SUPFAM" id="SSF50156">
    <property type="entry name" value="PDZ domain-like"/>
    <property type="match status" value="1"/>
</dbReference>
<evidence type="ECO:0000256" key="1">
    <source>
        <dbReference type="SAM" id="Coils"/>
    </source>
</evidence>
<dbReference type="EMBL" id="CAICTM010000687">
    <property type="protein sequence ID" value="CAB9514991.1"/>
    <property type="molecule type" value="Genomic_DNA"/>
</dbReference>
<evidence type="ECO:0000259" key="3">
    <source>
        <dbReference type="PROSITE" id="PS50106"/>
    </source>
</evidence>
<feature type="coiled-coil region" evidence="1">
    <location>
        <begin position="1491"/>
        <end position="1753"/>
    </location>
</feature>
<name>A0A9N8HIA8_9STRA</name>
<dbReference type="OrthoDB" id="57467at2759"/>
<feature type="compositionally biased region" description="Basic and acidic residues" evidence="2">
    <location>
        <begin position="711"/>
        <end position="738"/>
    </location>
</feature>
<evidence type="ECO:0000313" key="5">
    <source>
        <dbReference type="Proteomes" id="UP001153069"/>
    </source>
</evidence>
<dbReference type="Gene3D" id="1.10.287.1490">
    <property type="match status" value="1"/>
</dbReference>
<feature type="region of interest" description="Disordered" evidence="2">
    <location>
        <begin position="1"/>
        <end position="72"/>
    </location>
</feature>
<accession>A0A9N8HIA8</accession>
<sequence length="2287" mass="256095">MSTMSAIDPLGKDNDVATTPLQTKRHQLPQSEGRDRAFGTPLSGNSSILAGKSVTTSKKARVRHASSSKKLVRAKKIVQQHRNGNVPSTSLSAFVSPMAGKNNTEEFESFTYTVNFLPGPMGFQPEPSHGDLGCRVLDFADGGPESPGQARMSNQVQAGDFIVEINDDVVSHLTYNEIVDQLKSQADKPRKVLFRRMRRGGKAEGATSLADQLQFVATPRTNNSRPSPTTMQFNAQGKLTPVVSPPMVNTTDSDDSNAAPNILFADSKEAATTTTPFVRTESYSSFSQQSTTSPRSPAYKLLDSPANAGDVVLEINDPSNASSDHKDESIDTSSTISPSKVKNMSQEDLEIGLGHRLTSGITSKANVWRNMFSSVSKLGGALQQSGSNSNAMKDDKDAVSGNEDYSSPQMPNVIEDTATEEKKDDEAYRMPHHELKLVPSFGAAAMEPVKQAPDLVQMLEQRLTEANERVQALSSSLGSKQAELDRRLQQADEEANERVKQVSEIQLAKQKALEEKLVESSDITRTKEEELQGLQTELNQAKESVLELARERDEALTSLRNATETMQSMSTEEKSAQLTSKVELAKLQRELRECKAEWKKEVEAAKSDIATAETQLEEAESRRLDAERELEEKDDELQGTKCMMETYEEKFMERESKMEAMIEEKDFAARELAFARAENQRLTESLQKREEEAAMAEDEIERLQASVDMTSKELADQQQQAHDRERDLQEQLTRRDSEVQQLRSDFGKLEMTSAEKIQSLEETLVKRDEDLRSLKDEIESNVAALKDELLAKDRLLEATQHEMEELKTTNEALLQKYEEQVEKAEDLAKAQSGMRTSLYEREEALANKTNELEEAKHTLSSLQKTNESLEADTKQLKGTADELYQEKARVTKELQTTKFDLSDAKIQAAKVQDALLQRAKQLDGKLKQSQTDLKKAENHGAALSGRLERANSKINNLTAEVEKKDGALQGASATIKGLEETRDQLSQREAALKAQLEEKEAEKQLLQEGSRDAKFKLFEATNRNKFMQRQIDEYESGKASFEREFDVLNEEIESLNSKLESQQEALDSKSSELSSKSVQVMNLESTLEQLRGELQQKSEEIDSVQRSVVSAQSQYSALNDRFVKAAEESSGKIQQLTADLIKALDDADDSAKSRTKLDKQISSLTQQLQHSEDKISSLSANLRSKEERIVELGALNESAKKESEAVMNALRVENDKLGGLTKQLEQEIKAKTKDKGQLHGEISSLEKKLANARSLFGAEQQKHKTYRAEMEDLHLTHKQEVASMTKLLKSTSSDLESVRKELQNSQIGYEDQLTIMRKDAATKEAKVTELLKERDTKNKILANVHEELSMAQLEIQRVDESRKRSRDEVARLNALVETLQKDNEAQLEAVTKSHQVEIERWSKNNEQLEMAIEKAAATRKKLESHMEKLEELVEEERSINETLMMEQDALTSNLHRAEDIAADLGFQLNMLQQQSDDSLDSIDSQTLALSKSELRAKCKNLSEEVQESEVRVATTGSVLSQKQAHIRRLEEDLAEMSSELERMVESSEKLEAALLKARMDKATCEADAEALRSSVDVHQEKTRALKEELNQQYSENSELLDQVRDLQQQQDQAKEREQLWQEDLEKAKQVMMLLDEDKIEAQKESSSLQGDLETMKEQREVLEAKVTGLQSQIGKLEDKLSTTEKERDLVSTESHSIRVRLEEQLRELRNECATLTSSIASLESDNETCLSTIRSMEENKMDLQEKLEKERKHGLREESLREEAVAELTEASRVLESQKGVVSVQEARAAEAEEKVKRLSSELTTLRDTINKLESDREQNGVIRSSQLEEMEKRRALLEKARLAAKAEADSLRDEVRQANRKASELDRINKSLQSRIEDLKTTAETTKAQLREVRSAWEASESVAKKLENDLQSGRAEIDHLRMKLQLGGATIARLKSDRVLLQEAAMQQAATLEMSAEPNTVAREMSKLKSELHTRSSQLSSATTSARNYKRMCNDMKVTEKQLVIFIDDIISQADATFVALAHLAEGARESSASEVSTSGTPEKVVNDANCCLSHFATLISEAAEELENKKKKLHKWKAQSKIHTTTPQQKSLPPDALLLTPNQSSAIRAFQKMKSVIETQFSKASDFHQVESAIMSLESQIDALCSELKAANNALCAKDKLFADIEQERNKIQKKLELVSGPANKGNGNNLSAIREEQELSEDKKEEMMRVGAKQMAKVLFDNKAKAEAANALRKWSNLAAASHAADQQHHAAAALSKQLELTRGKLAQLKTQFKRGKSSQVQA</sequence>
<feature type="region of interest" description="Disordered" evidence="2">
    <location>
        <begin position="614"/>
        <end position="634"/>
    </location>
</feature>
<dbReference type="InterPro" id="IPR001478">
    <property type="entry name" value="PDZ"/>
</dbReference>
<feature type="compositionally biased region" description="Basic residues" evidence="2">
    <location>
        <begin position="58"/>
        <end position="72"/>
    </location>
</feature>
<dbReference type="Proteomes" id="UP001153069">
    <property type="component" value="Unassembled WGS sequence"/>
</dbReference>
<feature type="region of interest" description="Disordered" evidence="2">
    <location>
        <begin position="380"/>
        <end position="413"/>
    </location>
</feature>
<dbReference type="PANTHER" id="PTHR43977">
    <property type="entry name" value="STRUCTURAL MAINTENANCE OF CHROMOSOMES PROTEIN 3"/>
    <property type="match status" value="1"/>
</dbReference>
<feature type="compositionally biased region" description="Polar residues" evidence="2">
    <location>
        <begin position="42"/>
        <end position="57"/>
    </location>
</feature>
<dbReference type="InterPro" id="IPR036034">
    <property type="entry name" value="PDZ_sf"/>
</dbReference>
<gene>
    <name evidence="4" type="ORF">SEMRO_688_G187380.1</name>
</gene>
<organism evidence="4 5">
    <name type="scientific">Seminavis robusta</name>
    <dbReference type="NCBI Taxonomy" id="568900"/>
    <lineage>
        <taxon>Eukaryota</taxon>
        <taxon>Sar</taxon>
        <taxon>Stramenopiles</taxon>
        <taxon>Ochrophyta</taxon>
        <taxon>Bacillariophyta</taxon>
        <taxon>Bacillariophyceae</taxon>
        <taxon>Bacillariophycidae</taxon>
        <taxon>Naviculales</taxon>
        <taxon>Naviculaceae</taxon>
        <taxon>Seminavis</taxon>
    </lineage>
</organism>
<keyword evidence="5" id="KW-1185">Reference proteome</keyword>
<feature type="compositionally biased region" description="Polar residues" evidence="2">
    <location>
        <begin position="380"/>
        <end position="391"/>
    </location>
</feature>
<feature type="compositionally biased region" description="Low complexity" evidence="2">
    <location>
        <begin position="282"/>
        <end position="297"/>
    </location>
</feature>
<feature type="coiled-coil region" evidence="1">
    <location>
        <begin position="1362"/>
        <end position="1446"/>
    </location>
</feature>
<evidence type="ECO:0000313" key="4">
    <source>
        <dbReference type="EMBL" id="CAB9514991.1"/>
    </source>
</evidence>
<feature type="region of interest" description="Disordered" evidence="2">
    <location>
        <begin position="279"/>
        <end position="344"/>
    </location>
</feature>
<proteinExistence type="predicted"/>
<feature type="coiled-coil region" evidence="1">
    <location>
        <begin position="919"/>
        <end position="1114"/>
    </location>
</feature>
<feature type="compositionally biased region" description="Basic and acidic residues" evidence="2">
    <location>
        <begin position="619"/>
        <end position="631"/>
    </location>
</feature>
<feature type="coiled-coil region" evidence="1">
    <location>
        <begin position="1154"/>
        <end position="1227"/>
    </location>
</feature>
<feature type="compositionally biased region" description="Polar residues" evidence="2">
    <location>
        <begin position="331"/>
        <end position="344"/>
    </location>
</feature>
<feature type="coiled-coil region" evidence="1">
    <location>
        <begin position="524"/>
        <end position="558"/>
    </location>
</feature>
<dbReference type="Gene3D" id="2.30.42.10">
    <property type="match status" value="1"/>
</dbReference>
<dbReference type="SMART" id="SM00228">
    <property type="entry name" value="PDZ"/>
    <property type="match status" value="1"/>
</dbReference>
<dbReference type="PROSITE" id="PS50106">
    <property type="entry name" value="PDZ"/>
    <property type="match status" value="1"/>
</dbReference>
<evidence type="ECO:0000256" key="2">
    <source>
        <dbReference type="SAM" id="MobiDB-lite"/>
    </source>
</evidence>
<comment type="caution">
    <text evidence="4">The sequence shown here is derived from an EMBL/GenBank/DDBJ whole genome shotgun (WGS) entry which is preliminary data.</text>
</comment>
<feature type="coiled-coil region" evidence="1">
    <location>
        <begin position="757"/>
        <end position="886"/>
    </location>
</feature>
<protein>
    <submittedName>
        <fullName evidence="4">Kinesin K39</fullName>
    </submittedName>
</protein>